<keyword evidence="2" id="KW-1185">Reference proteome</keyword>
<comment type="caution">
    <text evidence="1">The sequence shown here is derived from an EMBL/GenBank/DDBJ whole genome shotgun (WGS) entry which is preliminary data.</text>
</comment>
<gene>
    <name evidence="1" type="ORF">FHS27_004065</name>
</gene>
<accession>A0A7W5H7D0</accession>
<dbReference type="Proteomes" id="UP000536179">
    <property type="component" value="Unassembled WGS sequence"/>
</dbReference>
<protein>
    <submittedName>
        <fullName evidence="1">Uncharacterized protein</fullName>
    </submittedName>
</protein>
<evidence type="ECO:0000313" key="2">
    <source>
        <dbReference type="Proteomes" id="UP000536179"/>
    </source>
</evidence>
<sequence length="52" mass="5717">MKRKNKNANNPPTSAADFVNFNTDVVQAASLQRPTQMTHFLVSLQAGSLHYG</sequence>
<name>A0A7W5H7D0_9BACT</name>
<dbReference type="EMBL" id="JACHXU010000014">
    <property type="protein sequence ID" value="MBB3208238.1"/>
    <property type="molecule type" value="Genomic_DNA"/>
</dbReference>
<reference evidence="1 2" key="1">
    <citation type="submission" date="2020-08" db="EMBL/GenBank/DDBJ databases">
        <title>Genomic Encyclopedia of Type Strains, Phase III (KMG-III): the genomes of soil and plant-associated and newly described type strains.</title>
        <authorList>
            <person name="Whitman W."/>
        </authorList>
    </citation>
    <scope>NUCLEOTIDE SEQUENCE [LARGE SCALE GENOMIC DNA]</scope>
    <source>
        <strain evidence="1 2">CECT 8075</strain>
    </source>
</reference>
<organism evidence="1 2">
    <name type="scientific">Aporhodopirellula rubra</name>
    <dbReference type="NCBI Taxonomy" id="980271"/>
    <lineage>
        <taxon>Bacteria</taxon>
        <taxon>Pseudomonadati</taxon>
        <taxon>Planctomycetota</taxon>
        <taxon>Planctomycetia</taxon>
        <taxon>Pirellulales</taxon>
        <taxon>Pirellulaceae</taxon>
        <taxon>Aporhodopirellula</taxon>
    </lineage>
</organism>
<dbReference type="AlphaFoldDB" id="A0A7W5H7D0"/>
<evidence type="ECO:0000313" key="1">
    <source>
        <dbReference type="EMBL" id="MBB3208238.1"/>
    </source>
</evidence>
<proteinExistence type="predicted"/>